<dbReference type="PANTHER" id="PTHR15108">
    <property type="entry name" value="N-ACYLGLUCOSAMINE-2-EPIMERASE"/>
    <property type="match status" value="1"/>
</dbReference>
<keyword evidence="3" id="KW-0614">Plasmid</keyword>
<geneLocation type="plasmid" evidence="3 4">
    <name>unnamed1</name>
</geneLocation>
<dbReference type="SUPFAM" id="SSF48208">
    <property type="entry name" value="Six-hairpin glycosidases"/>
    <property type="match status" value="1"/>
</dbReference>
<sequence length="382" mass="41774">MPVTNASAHSPDRFASDFMPAWLARALPAGDGPAPVVESLGAPDAPATTLTQARIIFTLAHLHLTNGTPGLLQAARRVYAYMLVQLRDNDGGFRQSTAADGHLRRSYDQAFVLLAMATLHRADPTLVSTNDIDACWGFIHDHLTAPDGSLWEDDRGAEGDTLRSQNPHMHMLEALLQCHEMTRAQVWLDRAAGFVDLAERHLIDAATGAVREFVAPDLLPLRTVDGARREPGHQFEWAWLLRRFAGFSGNPAPLALASRMQRFVETHGIRHHGPLGGAPYDALDAKGNVTEASHLLWPLTEAGKVYAAQFVQSGDPDAKAAAKTCAEVIFTRYISATDAADWVNQLDENGNTLWDAALSRLLYHLAVFVTEGARAGLWQTRR</sequence>
<dbReference type="Pfam" id="PF07221">
    <property type="entry name" value="GlcNAc_2-epim"/>
    <property type="match status" value="1"/>
</dbReference>
<dbReference type="InterPro" id="IPR012341">
    <property type="entry name" value="6hp_glycosidase-like_sf"/>
</dbReference>
<gene>
    <name evidence="3" type="ORF">EOK75_19870</name>
</gene>
<dbReference type="AlphaFoldDB" id="A0A4P8EKX0"/>
<evidence type="ECO:0000313" key="3">
    <source>
        <dbReference type="EMBL" id="QCO57911.1"/>
    </source>
</evidence>
<reference evidence="3 4" key="1">
    <citation type="submission" date="2019-05" db="EMBL/GenBank/DDBJ databases">
        <title>Pseudorhodobacter turbinis sp. nov., isolated from the gut of the Korean turban shell.</title>
        <authorList>
            <person name="Jeong Y.-S."/>
            <person name="Kang W.-R."/>
            <person name="Bae J.-W."/>
        </authorList>
    </citation>
    <scope>NUCLEOTIDE SEQUENCE [LARGE SCALE GENOMIC DNA]</scope>
    <source>
        <strain evidence="3 4">S12M18</strain>
        <plasmid evidence="3 4">unnamed1</plasmid>
    </source>
</reference>
<keyword evidence="4" id="KW-1185">Reference proteome</keyword>
<dbReference type="InterPro" id="IPR008928">
    <property type="entry name" value="6-hairpin_glycosidase_sf"/>
</dbReference>
<dbReference type="OrthoDB" id="9806359at2"/>
<dbReference type="GO" id="GO:0005975">
    <property type="term" value="P:carbohydrate metabolic process"/>
    <property type="evidence" value="ECO:0007669"/>
    <property type="project" value="InterPro"/>
</dbReference>
<accession>A0A4P8EKX0</accession>
<dbReference type="GO" id="GO:0016853">
    <property type="term" value="F:isomerase activity"/>
    <property type="evidence" value="ECO:0007669"/>
    <property type="project" value="UniProtKB-KW"/>
</dbReference>
<protein>
    <recommendedName>
        <fullName evidence="5">Mannose-6-phosphate isomerase</fullName>
    </recommendedName>
</protein>
<organism evidence="3 4">
    <name type="scientific">Pseudorhodobacter turbinis</name>
    <dbReference type="NCBI Taxonomy" id="2500533"/>
    <lineage>
        <taxon>Bacteria</taxon>
        <taxon>Pseudomonadati</taxon>
        <taxon>Pseudomonadota</taxon>
        <taxon>Alphaproteobacteria</taxon>
        <taxon>Rhodobacterales</taxon>
        <taxon>Paracoccaceae</taxon>
        <taxon>Pseudorhodobacter</taxon>
    </lineage>
</organism>
<keyword evidence="2" id="KW-0413">Isomerase</keyword>
<dbReference type="EMBL" id="CP039965">
    <property type="protein sequence ID" value="QCO57911.1"/>
    <property type="molecule type" value="Genomic_DNA"/>
</dbReference>
<dbReference type="Gene3D" id="1.50.10.10">
    <property type="match status" value="1"/>
</dbReference>
<dbReference type="InterPro" id="IPR010819">
    <property type="entry name" value="AGE/CE"/>
</dbReference>
<dbReference type="RefSeq" id="WP_137195720.1">
    <property type="nucleotide sequence ID" value="NZ_CP039965.1"/>
</dbReference>
<comment type="similarity">
    <text evidence="1">Belongs to the N-acylglucosamine 2-epimerase family.</text>
</comment>
<name>A0A4P8EKX0_9RHOB</name>
<dbReference type="KEGG" id="pseb:EOK75_19870"/>
<dbReference type="Proteomes" id="UP000298631">
    <property type="component" value="Plasmid unnamed1"/>
</dbReference>
<proteinExistence type="inferred from homology"/>
<evidence type="ECO:0000256" key="2">
    <source>
        <dbReference type="ARBA" id="ARBA00023235"/>
    </source>
</evidence>
<evidence type="ECO:0000313" key="4">
    <source>
        <dbReference type="Proteomes" id="UP000298631"/>
    </source>
</evidence>
<evidence type="ECO:0000256" key="1">
    <source>
        <dbReference type="ARBA" id="ARBA00008558"/>
    </source>
</evidence>
<evidence type="ECO:0008006" key="5">
    <source>
        <dbReference type="Google" id="ProtNLM"/>
    </source>
</evidence>